<reference evidence="2" key="1">
    <citation type="submission" date="2016-10" db="EMBL/GenBank/DDBJ databases">
        <authorList>
            <person name="Varghese N."/>
            <person name="Submissions S."/>
        </authorList>
    </citation>
    <scope>NUCLEOTIDE SEQUENCE [LARGE SCALE GENOMIC DNA]</scope>
    <source>
        <strain evidence="2">DSM 17298</strain>
    </source>
</reference>
<dbReference type="Proteomes" id="UP000236736">
    <property type="component" value="Unassembled WGS sequence"/>
</dbReference>
<dbReference type="AlphaFoldDB" id="A0A1H5RUI7"/>
<sequence length="53" mass="6215">MALMTIYSNVFLGFIPIDMVKLRNFTIVGYEVKKKNIVSEHVSFPIEIWCLCY</sequence>
<keyword evidence="2" id="KW-1185">Reference proteome</keyword>
<gene>
    <name evidence="1" type="ORF">SAMN03080598_00123</name>
</gene>
<evidence type="ECO:0000313" key="1">
    <source>
        <dbReference type="EMBL" id="SEF41996.1"/>
    </source>
</evidence>
<protein>
    <submittedName>
        <fullName evidence="1">Uncharacterized protein</fullName>
    </submittedName>
</protein>
<name>A0A1H5RUI7_9BACT</name>
<evidence type="ECO:0000313" key="2">
    <source>
        <dbReference type="Proteomes" id="UP000236736"/>
    </source>
</evidence>
<accession>A0A1H5RUI7</accession>
<organism evidence="1 2">
    <name type="scientific">Algoriphagus boritolerans DSM 17298 = JCM 18970</name>
    <dbReference type="NCBI Taxonomy" id="1120964"/>
    <lineage>
        <taxon>Bacteria</taxon>
        <taxon>Pseudomonadati</taxon>
        <taxon>Bacteroidota</taxon>
        <taxon>Cytophagia</taxon>
        <taxon>Cytophagales</taxon>
        <taxon>Cyclobacteriaceae</taxon>
        <taxon>Algoriphagus</taxon>
    </lineage>
</organism>
<proteinExistence type="predicted"/>
<dbReference type="EMBL" id="FNVR01000001">
    <property type="protein sequence ID" value="SEF41996.1"/>
    <property type="molecule type" value="Genomic_DNA"/>
</dbReference>